<keyword evidence="2" id="KW-1185">Reference proteome</keyword>
<dbReference type="EMBL" id="QTJU01000002">
    <property type="protein sequence ID" value="RFM28637.1"/>
    <property type="molecule type" value="Genomic_DNA"/>
</dbReference>
<reference evidence="1 2" key="1">
    <citation type="submission" date="2018-08" db="EMBL/GenBank/DDBJ databases">
        <title>Chitinophagaceae sp. K23C18032701, a novel bacterium isolated from forest soil.</title>
        <authorList>
            <person name="Wang C."/>
        </authorList>
    </citation>
    <scope>NUCLEOTIDE SEQUENCE [LARGE SCALE GENOMIC DNA]</scope>
    <source>
        <strain evidence="1 2">K23C18032701</strain>
    </source>
</reference>
<protein>
    <submittedName>
        <fullName evidence="1">ABC transporter substrate-binding protein</fullName>
    </submittedName>
</protein>
<name>A0A3E1NL46_9BACT</name>
<sequence length="439" mass="49484">MHTLFYRVIVQCLLVFIRLCKKPVKRNLLYLMKTGFTLNFKPDFMNTTMRLLIGMALTFLSMHFHAGAQDTSNQPVRVAVLAPLYIDSAFNGNTYKLGNTSIPKYFIPGLDFYNGAMLAIDSLQKEHQQFAVTVFDTKKAGQTTQQLLAQLEQEHFSLVVAAISGSAEQKLVSDFSFKTNTPVISATYPNDAGLTANPFFVMLNSSLRTHVEGLHKYMQKNHAYGKIIYLTRKGTLEEKIRSQFAAKDTSYPRLKYAVTEMPDNFTAEQLLPFLDSTKQNIIFCGSLNEAFGTNLLNILCNAPAYKATAIGMPTWDGLKAVANSNCKQVEIVYSTPFNFSRTDKTGASLSKQYRAKFMNRPSDMVFKGFESMYHFSKLMLQHRSDFINHLSDSTAHIATDFNIEPARLTNTSFVPDYLENKKLYFIKVQAGSIKSTTTL</sequence>
<dbReference type="Gene3D" id="3.40.50.2300">
    <property type="match status" value="2"/>
</dbReference>
<dbReference type="SUPFAM" id="SSF53822">
    <property type="entry name" value="Periplasmic binding protein-like I"/>
    <property type="match status" value="1"/>
</dbReference>
<organism evidence="1 2">
    <name type="scientific">Deminuibacter soli</name>
    <dbReference type="NCBI Taxonomy" id="2291815"/>
    <lineage>
        <taxon>Bacteria</taxon>
        <taxon>Pseudomonadati</taxon>
        <taxon>Bacteroidota</taxon>
        <taxon>Chitinophagia</taxon>
        <taxon>Chitinophagales</taxon>
        <taxon>Chitinophagaceae</taxon>
        <taxon>Deminuibacter</taxon>
    </lineage>
</organism>
<comment type="caution">
    <text evidence="1">The sequence shown here is derived from an EMBL/GenBank/DDBJ whole genome shotgun (WGS) entry which is preliminary data.</text>
</comment>
<gene>
    <name evidence="1" type="ORF">DXN05_07535</name>
</gene>
<dbReference type="AlphaFoldDB" id="A0A3E1NL46"/>
<proteinExistence type="predicted"/>
<dbReference type="InterPro" id="IPR028082">
    <property type="entry name" value="Peripla_BP_I"/>
</dbReference>
<dbReference type="Proteomes" id="UP000261284">
    <property type="component" value="Unassembled WGS sequence"/>
</dbReference>
<accession>A0A3E1NL46</accession>
<evidence type="ECO:0000313" key="2">
    <source>
        <dbReference type="Proteomes" id="UP000261284"/>
    </source>
</evidence>
<evidence type="ECO:0000313" key="1">
    <source>
        <dbReference type="EMBL" id="RFM28637.1"/>
    </source>
</evidence>